<name>A0AAW1PNL0_9CHLO</name>
<organism evidence="2 3">
    <name type="scientific">Symbiochloris irregularis</name>
    <dbReference type="NCBI Taxonomy" id="706552"/>
    <lineage>
        <taxon>Eukaryota</taxon>
        <taxon>Viridiplantae</taxon>
        <taxon>Chlorophyta</taxon>
        <taxon>core chlorophytes</taxon>
        <taxon>Trebouxiophyceae</taxon>
        <taxon>Trebouxiales</taxon>
        <taxon>Trebouxiaceae</taxon>
        <taxon>Symbiochloris</taxon>
    </lineage>
</organism>
<feature type="compositionally biased region" description="Basic and acidic residues" evidence="1">
    <location>
        <begin position="262"/>
        <end position="283"/>
    </location>
</feature>
<proteinExistence type="predicted"/>
<feature type="compositionally biased region" description="Basic and acidic residues" evidence="1">
    <location>
        <begin position="246"/>
        <end position="255"/>
    </location>
</feature>
<sequence>MALRPSRSALTIGGKFKTLPSGGVALISQRDQPLPSRLRVRLGAPEPACTHPMPKVPLPQTQGRAAQSWLLDLKRAKDESAVQRAKVTLADVIERANDASAQGALDPNSPRSVEAFLRVGIDPCDLRVITANQFKQILKKDKADLAEMAYQFHESQRQERIKAVLDERKAIIEQADTAPKKKVVKGPAIAVAGVEVGDMVQKEAKRLEVTRRRQERELGQMVSYEVTRKEQQDKAEGKVRALEAKAAQQRKEKEAASAQWRDAQRQRELKRLQEQQEREETARQLEAARYQREIEMAKRDAVAEEQRRKAGYLLEQERMEKVEQARKETERILAEQAAEVDRKKADMVKRDQVREAAKAEREEAVRLHNQEVAAKAAERIQGALKSNQTLLKQRREEYNARQQENEKRRQEKELVRQAADREARAKEVEAEKQRQEAYRAAMERESTRVHRVLEKNDVKEQSLEVTYHNREHENARIALARQLELDLKRKKVEEMQRKQLYQREMLLQRIAQDTEKTFSMKESRAELQEARRRANMQSSFERQNLMQSIERLQATKKLSKFVGGDGSVNLGALMATQH</sequence>
<dbReference type="PANTHER" id="PTHR38019">
    <property type="entry name" value="KDA ANTIGEN P200, PUTATIVE-RELATED"/>
    <property type="match status" value="1"/>
</dbReference>
<feature type="region of interest" description="Disordered" evidence="1">
    <location>
        <begin position="397"/>
        <end position="434"/>
    </location>
</feature>
<dbReference type="Proteomes" id="UP001465755">
    <property type="component" value="Unassembled WGS sequence"/>
</dbReference>
<evidence type="ECO:0000256" key="1">
    <source>
        <dbReference type="SAM" id="MobiDB-lite"/>
    </source>
</evidence>
<keyword evidence="3" id="KW-1185">Reference proteome</keyword>
<evidence type="ECO:0000313" key="2">
    <source>
        <dbReference type="EMBL" id="KAK9809663.1"/>
    </source>
</evidence>
<accession>A0AAW1PNL0</accession>
<feature type="region of interest" description="Disordered" evidence="1">
    <location>
        <begin position="246"/>
        <end position="284"/>
    </location>
</feature>
<reference evidence="2 3" key="1">
    <citation type="journal article" date="2024" name="Nat. Commun.">
        <title>Phylogenomics reveals the evolutionary origins of lichenization in chlorophyte algae.</title>
        <authorList>
            <person name="Puginier C."/>
            <person name="Libourel C."/>
            <person name="Otte J."/>
            <person name="Skaloud P."/>
            <person name="Haon M."/>
            <person name="Grisel S."/>
            <person name="Petersen M."/>
            <person name="Berrin J.G."/>
            <person name="Delaux P.M."/>
            <person name="Dal Grande F."/>
            <person name="Keller J."/>
        </authorList>
    </citation>
    <scope>NUCLEOTIDE SEQUENCE [LARGE SCALE GENOMIC DNA]</scope>
    <source>
        <strain evidence="2 3">SAG 2036</strain>
    </source>
</reference>
<evidence type="ECO:0000313" key="3">
    <source>
        <dbReference type="Proteomes" id="UP001465755"/>
    </source>
</evidence>
<comment type="caution">
    <text evidence="2">The sequence shown here is derived from an EMBL/GenBank/DDBJ whole genome shotgun (WGS) entry which is preliminary data.</text>
</comment>
<protein>
    <submittedName>
        <fullName evidence="2">Uncharacterized protein</fullName>
    </submittedName>
</protein>
<dbReference type="PANTHER" id="PTHR38019:SF1">
    <property type="entry name" value="N-ACETYLTRANSFERASE DOMAIN-CONTAINING PROTEIN"/>
    <property type="match status" value="1"/>
</dbReference>
<gene>
    <name evidence="2" type="ORF">WJX73_001851</name>
</gene>
<dbReference type="EMBL" id="JALJOQ010000017">
    <property type="protein sequence ID" value="KAK9809663.1"/>
    <property type="molecule type" value="Genomic_DNA"/>
</dbReference>
<dbReference type="AlphaFoldDB" id="A0AAW1PNL0"/>